<dbReference type="KEGG" id="tsph:KIH39_21080"/>
<dbReference type="InterPro" id="IPR003594">
    <property type="entry name" value="HATPase_dom"/>
</dbReference>
<evidence type="ECO:0000256" key="4">
    <source>
        <dbReference type="ARBA" id="ARBA00022679"/>
    </source>
</evidence>
<gene>
    <name evidence="8" type="ORF">KIH39_21080</name>
</gene>
<dbReference type="InterPro" id="IPR050736">
    <property type="entry name" value="Sensor_HK_Regulatory"/>
</dbReference>
<name>A0A8E6EUF1_9BACT</name>
<sequence length="311" mass="34516">MMWDSLPQLPNEEIANLDREGLIARLRDQSELLKSLTTELAETNQGVVALYAELEDRAEQLRAASDLKSRFLSYMSHEFRTPLGAILSIARILLDRMDGPLTDEQEKQVSFIKSSATELTDMVNDLLDLAKVEAGRIAISPAWFEMVDLFAALRGMFKPILFKADVSLIFEEPHEISRIYTDDVKLSQILRNFISNALKFTNQGEVRVITRPVENDCVEFQVADSGIGISAENLSAIFHDWVQLDSPMQKRLRGSGLGLSLSKRFAEMLGGRVGVTSKLGVGSVFSVIIPRCLPGHQTEGTMSSLEPRGGT</sequence>
<dbReference type="Proteomes" id="UP000676194">
    <property type="component" value="Chromosome"/>
</dbReference>
<keyword evidence="5 8" id="KW-0418">Kinase</keyword>
<evidence type="ECO:0000256" key="3">
    <source>
        <dbReference type="ARBA" id="ARBA00022553"/>
    </source>
</evidence>
<dbReference type="PROSITE" id="PS50109">
    <property type="entry name" value="HIS_KIN"/>
    <property type="match status" value="1"/>
</dbReference>
<keyword evidence="3" id="KW-0597">Phosphoprotein</keyword>
<dbReference type="PANTHER" id="PTHR43711">
    <property type="entry name" value="TWO-COMPONENT HISTIDINE KINASE"/>
    <property type="match status" value="1"/>
</dbReference>
<dbReference type="InterPro" id="IPR036097">
    <property type="entry name" value="HisK_dim/P_sf"/>
</dbReference>
<feature type="domain" description="Histidine kinase" evidence="7">
    <location>
        <begin position="74"/>
        <end position="293"/>
    </location>
</feature>
<dbReference type="EMBL" id="CP074694">
    <property type="protein sequence ID" value="QVL31315.1"/>
    <property type="molecule type" value="Genomic_DNA"/>
</dbReference>
<evidence type="ECO:0000256" key="1">
    <source>
        <dbReference type="ARBA" id="ARBA00000085"/>
    </source>
</evidence>
<dbReference type="InterPro" id="IPR004358">
    <property type="entry name" value="Sig_transdc_His_kin-like_C"/>
</dbReference>
<dbReference type="AlphaFoldDB" id="A0A8E6EUF1"/>
<keyword evidence="9" id="KW-1185">Reference proteome</keyword>
<dbReference type="EC" id="2.7.13.3" evidence="2"/>
<evidence type="ECO:0000256" key="5">
    <source>
        <dbReference type="ARBA" id="ARBA00022777"/>
    </source>
</evidence>
<protein>
    <recommendedName>
        <fullName evidence="2">histidine kinase</fullName>
        <ecNumber evidence="2">2.7.13.3</ecNumber>
    </recommendedName>
</protein>
<dbReference type="SMART" id="SM00388">
    <property type="entry name" value="HisKA"/>
    <property type="match status" value="1"/>
</dbReference>
<accession>A0A8E6EUF1</accession>
<dbReference type="CDD" id="cd16922">
    <property type="entry name" value="HATPase_EvgS-ArcB-TorS-like"/>
    <property type="match status" value="1"/>
</dbReference>
<reference evidence="8" key="1">
    <citation type="submission" date="2021-05" db="EMBL/GenBank/DDBJ databases">
        <title>Complete genome sequence of the cellulolytic planctomycete Telmatocola sphagniphila SP2T and characterization of the first cellulase from planctomycetes.</title>
        <authorList>
            <person name="Rakitin A.L."/>
            <person name="Beletsky A.V."/>
            <person name="Naumoff D.G."/>
            <person name="Kulichevskaya I.S."/>
            <person name="Mardanov A.V."/>
            <person name="Ravin N.V."/>
            <person name="Dedysh S.N."/>
        </authorList>
    </citation>
    <scope>NUCLEOTIDE SEQUENCE</scope>
    <source>
        <strain evidence="8">SP2T</strain>
    </source>
</reference>
<dbReference type="Pfam" id="PF02518">
    <property type="entry name" value="HATPase_c"/>
    <property type="match status" value="1"/>
</dbReference>
<evidence type="ECO:0000313" key="8">
    <source>
        <dbReference type="EMBL" id="QVL31315.1"/>
    </source>
</evidence>
<keyword evidence="6" id="KW-0902">Two-component regulatory system</keyword>
<dbReference type="SUPFAM" id="SSF47384">
    <property type="entry name" value="Homodimeric domain of signal transducing histidine kinase"/>
    <property type="match status" value="1"/>
</dbReference>
<dbReference type="SUPFAM" id="SSF55874">
    <property type="entry name" value="ATPase domain of HSP90 chaperone/DNA topoisomerase II/histidine kinase"/>
    <property type="match status" value="1"/>
</dbReference>
<organism evidence="8 9">
    <name type="scientific">Telmatocola sphagniphila</name>
    <dbReference type="NCBI Taxonomy" id="1123043"/>
    <lineage>
        <taxon>Bacteria</taxon>
        <taxon>Pseudomonadati</taxon>
        <taxon>Planctomycetota</taxon>
        <taxon>Planctomycetia</taxon>
        <taxon>Gemmatales</taxon>
        <taxon>Gemmataceae</taxon>
    </lineage>
</organism>
<dbReference type="SMART" id="SM00387">
    <property type="entry name" value="HATPase_c"/>
    <property type="match status" value="1"/>
</dbReference>
<dbReference type="PRINTS" id="PR00344">
    <property type="entry name" value="BCTRLSENSOR"/>
</dbReference>
<dbReference type="CDD" id="cd00082">
    <property type="entry name" value="HisKA"/>
    <property type="match status" value="1"/>
</dbReference>
<evidence type="ECO:0000256" key="2">
    <source>
        <dbReference type="ARBA" id="ARBA00012438"/>
    </source>
</evidence>
<dbReference type="InterPro" id="IPR036890">
    <property type="entry name" value="HATPase_C_sf"/>
</dbReference>
<evidence type="ECO:0000256" key="6">
    <source>
        <dbReference type="ARBA" id="ARBA00023012"/>
    </source>
</evidence>
<comment type="catalytic activity">
    <reaction evidence="1">
        <text>ATP + protein L-histidine = ADP + protein N-phospho-L-histidine.</text>
        <dbReference type="EC" id="2.7.13.3"/>
    </reaction>
</comment>
<dbReference type="GO" id="GO:0000155">
    <property type="term" value="F:phosphorelay sensor kinase activity"/>
    <property type="evidence" value="ECO:0007669"/>
    <property type="project" value="InterPro"/>
</dbReference>
<dbReference type="Gene3D" id="1.10.287.130">
    <property type="match status" value="1"/>
</dbReference>
<dbReference type="PANTHER" id="PTHR43711:SF31">
    <property type="entry name" value="HISTIDINE KINASE"/>
    <property type="match status" value="1"/>
</dbReference>
<evidence type="ECO:0000313" key="9">
    <source>
        <dbReference type="Proteomes" id="UP000676194"/>
    </source>
</evidence>
<proteinExistence type="predicted"/>
<dbReference type="Pfam" id="PF00512">
    <property type="entry name" value="HisKA"/>
    <property type="match status" value="1"/>
</dbReference>
<dbReference type="InterPro" id="IPR003661">
    <property type="entry name" value="HisK_dim/P_dom"/>
</dbReference>
<dbReference type="Gene3D" id="3.30.565.10">
    <property type="entry name" value="Histidine kinase-like ATPase, C-terminal domain"/>
    <property type="match status" value="1"/>
</dbReference>
<dbReference type="InterPro" id="IPR005467">
    <property type="entry name" value="His_kinase_dom"/>
</dbReference>
<keyword evidence="4" id="KW-0808">Transferase</keyword>
<evidence type="ECO:0000259" key="7">
    <source>
        <dbReference type="PROSITE" id="PS50109"/>
    </source>
</evidence>